<feature type="signal peptide" evidence="6">
    <location>
        <begin position="1"/>
        <end position="19"/>
    </location>
</feature>
<keyword evidence="4" id="KW-1015">Disulfide bond</keyword>
<dbReference type="RefSeq" id="WP_344934611.1">
    <property type="nucleotide sequence ID" value="NZ_BAAAZR010000001.1"/>
</dbReference>
<dbReference type="PROSITE" id="PS51352">
    <property type="entry name" value="THIOREDOXIN_2"/>
    <property type="match status" value="1"/>
</dbReference>
<dbReference type="InterPro" id="IPR000866">
    <property type="entry name" value="AhpC/TSA"/>
</dbReference>
<evidence type="ECO:0000256" key="6">
    <source>
        <dbReference type="SAM" id="SignalP"/>
    </source>
</evidence>
<dbReference type="InterPro" id="IPR036249">
    <property type="entry name" value="Thioredoxin-like_sf"/>
</dbReference>
<comment type="subcellular location">
    <subcellularLocation>
        <location evidence="1">Cell envelope</location>
    </subcellularLocation>
</comment>
<feature type="chain" id="PRO_5046655716" evidence="6">
    <location>
        <begin position="20"/>
        <end position="192"/>
    </location>
</feature>
<keyword evidence="5" id="KW-0676">Redox-active center</keyword>
<evidence type="ECO:0000256" key="5">
    <source>
        <dbReference type="ARBA" id="ARBA00023284"/>
    </source>
</evidence>
<dbReference type="PANTHER" id="PTHR42852:SF6">
    <property type="entry name" value="THIOL:DISULFIDE INTERCHANGE PROTEIN DSBE"/>
    <property type="match status" value="1"/>
</dbReference>
<evidence type="ECO:0000313" key="9">
    <source>
        <dbReference type="Proteomes" id="UP001500888"/>
    </source>
</evidence>
<keyword evidence="9" id="KW-1185">Reference proteome</keyword>
<dbReference type="InterPro" id="IPR050553">
    <property type="entry name" value="Thioredoxin_ResA/DsbE_sf"/>
</dbReference>
<dbReference type="Proteomes" id="UP001500888">
    <property type="component" value="Unassembled WGS sequence"/>
</dbReference>
<dbReference type="SUPFAM" id="SSF52833">
    <property type="entry name" value="Thioredoxin-like"/>
    <property type="match status" value="1"/>
</dbReference>
<dbReference type="InterPro" id="IPR017937">
    <property type="entry name" value="Thioredoxin_CS"/>
</dbReference>
<proteinExistence type="predicted"/>
<sequence length="192" mass="20220">MSAKSRALVTMALAMTVLAGCAGSQGSEPQSGDTRFVAGDGAVQVFPAAQRQAAPAIQGETLEGTTTSLAEHKGDVVVLNFWASWCAPCRSEAPTLKDIAAKTKDRGVRFVGVDFKDDKAQALAFQRTQKPGYPSLFDQPGKVALAFHGMVNPAAIPSTLVLDRQGRVAARALGEVRYSDLLAAVTKVSDEK</sequence>
<gene>
    <name evidence="8" type="ORF">GCM10022226_09550</name>
</gene>
<dbReference type="PANTHER" id="PTHR42852">
    <property type="entry name" value="THIOL:DISULFIDE INTERCHANGE PROTEIN DSBE"/>
    <property type="match status" value="1"/>
</dbReference>
<reference evidence="9" key="1">
    <citation type="journal article" date="2019" name="Int. J. Syst. Evol. Microbiol.">
        <title>The Global Catalogue of Microorganisms (GCM) 10K type strain sequencing project: providing services to taxonomists for standard genome sequencing and annotation.</title>
        <authorList>
            <consortium name="The Broad Institute Genomics Platform"/>
            <consortium name="The Broad Institute Genome Sequencing Center for Infectious Disease"/>
            <person name="Wu L."/>
            <person name="Ma J."/>
        </authorList>
    </citation>
    <scope>NUCLEOTIDE SEQUENCE [LARGE SCALE GENOMIC DNA]</scope>
    <source>
        <strain evidence="9">JCM 16908</strain>
    </source>
</reference>
<evidence type="ECO:0000313" key="8">
    <source>
        <dbReference type="EMBL" id="GAA3792376.1"/>
    </source>
</evidence>
<keyword evidence="2" id="KW-0201">Cytochrome c-type biogenesis</keyword>
<dbReference type="CDD" id="cd02966">
    <property type="entry name" value="TlpA_like_family"/>
    <property type="match status" value="1"/>
</dbReference>
<protein>
    <submittedName>
        <fullName evidence="8">TlpA disulfide reductase family protein</fullName>
    </submittedName>
</protein>
<keyword evidence="3" id="KW-0812">Transmembrane</keyword>
<dbReference type="InterPro" id="IPR013766">
    <property type="entry name" value="Thioredoxin_domain"/>
</dbReference>
<keyword evidence="3" id="KW-0735">Signal-anchor</keyword>
<evidence type="ECO:0000256" key="1">
    <source>
        <dbReference type="ARBA" id="ARBA00004196"/>
    </source>
</evidence>
<keyword evidence="6" id="KW-0732">Signal</keyword>
<organism evidence="8 9">
    <name type="scientific">Sphaerisporangium flaviroseum</name>
    <dbReference type="NCBI Taxonomy" id="509199"/>
    <lineage>
        <taxon>Bacteria</taxon>
        <taxon>Bacillati</taxon>
        <taxon>Actinomycetota</taxon>
        <taxon>Actinomycetes</taxon>
        <taxon>Streptosporangiales</taxon>
        <taxon>Streptosporangiaceae</taxon>
        <taxon>Sphaerisporangium</taxon>
    </lineage>
</organism>
<evidence type="ECO:0000256" key="3">
    <source>
        <dbReference type="ARBA" id="ARBA00022968"/>
    </source>
</evidence>
<dbReference type="Gene3D" id="3.40.30.10">
    <property type="entry name" value="Glutaredoxin"/>
    <property type="match status" value="1"/>
</dbReference>
<evidence type="ECO:0000256" key="4">
    <source>
        <dbReference type="ARBA" id="ARBA00023157"/>
    </source>
</evidence>
<dbReference type="EMBL" id="BAAAZR010000001">
    <property type="protein sequence ID" value="GAA3792376.1"/>
    <property type="molecule type" value="Genomic_DNA"/>
</dbReference>
<evidence type="ECO:0000259" key="7">
    <source>
        <dbReference type="PROSITE" id="PS51352"/>
    </source>
</evidence>
<accession>A0ABP7HIC8</accession>
<feature type="domain" description="Thioredoxin" evidence="7">
    <location>
        <begin position="43"/>
        <end position="190"/>
    </location>
</feature>
<evidence type="ECO:0000256" key="2">
    <source>
        <dbReference type="ARBA" id="ARBA00022748"/>
    </source>
</evidence>
<dbReference type="PROSITE" id="PS51257">
    <property type="entry name" value="PROKAR_LIPOPROTEIN"/>
    <property type="match status" value="1"/>
</dbReference>
<dbReference type="Pfam" id="PF00578">
    <property type="entry name" value="AhpC-TSA"/>
    <property type="match status" value="1"/>
</dbReference>
<comment type="caution">
    <text evidence="8">The sequence shown here is derived from an EMBL/GenBank/DDBJ whole genome shotgun (WGS) entry which is preliminary data.</text>
</comment>
<name>A0ABP7HIC8_9ACTN</name>
<dbReference type="PROSITE" id="PS00194">
    <property type="entry name" value="THIOREDOXIN_1"/>
    <property type="match status" value="1"/>
</dbReference>